<dbReference type="GO" id="GO:0008623">
    <property type="term" value="C:CHRAC"/>
    <property type="evidence" value="ECO:0007669"/>
    <property type="project" value="TreeGrafter"/>
</dbReference>
<feature type="domain" description="Transcription factor CBF/NF-Y/archaeal histone" evidence="12">
    <location>
        <begin position="50"/>
        <end position="114"/>
    </location>
</feature>
<dbReference type="PANTHER" id="PTHR46172:SF1">
    <property type="entry name" value="DNA POLYMERASE EPSILON SUBUNIT 3"/>
    <property type="match status" value="1"/>
</dbReference>
<dbReference type="Pfam" id="PF00808">
    <property type="entry name" value="CBFD_NFYB_HMF"/>
    <property type="match status" value="1"/>
</dbReference>
<evidence type="ECO:0000256" key="3">
    <source>
        <dbReference type="ARBA" id="ARBA00022990"/>
    </source>
</evidence>
<reference evidence="13" key="2">
    <citation type="submission" date="2025-09" db="UniProtKB">
        <authorList>
            <consortium name="Ensembl"/>
        </authorList>
    </citation>
    <scope>IDENTIFICATION</scope>
</reference>
<evidence type="ECO:0000313" key="14">
    <source>
        <dbReference type="Proteomes" id="UP000694393"/>
    </source>
</evidence>
<dbReference type="GO" id="GO:0046982">
    <property type="term" value="F:protein heterodimerization activity"/>
    <property type="evidence" value="ECO:0007669"/>
    <property type="project" value="InterPro"/>
</dbReference>
<evidence type="ECO:0000256" key="2">
    <source>
        <dbReference type="ARBA" id="ARBA00022553"/>
    </source>
</evidence>
<dbReference type="SUPFAM" id="SSF47113">
    <property type="entry name" value="Histone-fold"/>
    <property type="match status" value="1"/>
</dbReference>
<reference evidence="13" key="1">
    <citation type="submission" date="2025-08" db="UniProtKB">
        <authorList>
            <consortium name="Ensembl"/>
        </authorList>
    </citation>
    <scope>IDENTIFICATION</scope>
</reference>
<dbReference type="InterPro" id="IPR003958">
    <property type="entry name" value="CBFA_NFYB_domain"/>
</dbReference>
<feature type="region of interest" description="Disordered" evidence="11">
    <location>
        <begin position="134"/>
        <end position="185"/>
    </location>
</feature>
<keyword evidence="14" id="KW-1185">Reference proteome</keyword>
<evidence type="ECO:0000256" key="10">
    <source>
        <dbReference type="ARBA" id="ARBA00046905"/>
    </source>
</evidence>
<evidence type="ECO:0000259" key="12">
    <source>
        <dbReference type="Pfam" id="PF00808"/>
    </source>
</evidence>
<keyword evidence="3" id="KW-0007">Acetylation</keyword>
<name>A0A8C8SXY1_9SAUR</name>
<keyword evidence="2" id="KW-0597">Phosphoprotein</keyword>
<keyword evidence="4" id="KW-0175">Coiled coil</keyword>
<dbReference type="InterPro" id="IPR009072">
    <property type="entry name" value="Histone-fold"/>
</dbReference>
<proteinExistence type="predicted"/>
<evidence type="ECO:0000256" key="5">
    <source>
        <dbReference type="ARBA" id="ARBA00023125"/>
    </source>
</evidence>
<evidence type="ECO:0000313" key="13">
    <source>
        <dbReference type="Ensembl" id="ENSPCEP00000026709.1"/>
    </source>
</evidence>
<dbReference type="GO" id="GO:0006974">
    <property type="term" value="P:DNA damage response"/>
    <property type="evidence" value="ECO:0007669"/>
    <property type="project" value="TreeGrafter"/>
</dbReference>
<dbReference type="AlphaFoldDB" id="A0A8C8SXY1"/>
<dbReference type="GO" id="GO:0031490">
    <property type="term" value="F:chromatin DNA binding"/>
    <property type="evidence" value="ECO:0007669"/>
    <property type="project" value="TreeGrafter"/>
</dbReference>
<comment type="subcellular location">
    <subcellularLocation>
        <location evidence="1">Nucleus</location>
    </subcellularLocation>
</comment>
<dbReference type="Gene3D" id="1.10.20.10">
    <property type="entry name" value="Histone, subunit A"/>
    <property type="match status" value="1"/>
</dbReference>
<dbReference type="GO" id="GO:0031507">
    <property type="term" value="P:heterochromatin formation"/>
    <property type="evidence" value="ECO:0007669"/>
    <property type="project" value="TreeGrafter"/>
</dbReference>
<evidence type="ECO:0000256" key="4">
    <source>
        <dbReference type="ARBA" id="ARBA00023054"/>
    </source>
</evidence>
<evidence type="ECO:0000256" key="11">
    <source>
        <dbReference type="SAM" id="MobiDB-lite"/>
    </source>
</evidence>
<keyword evidence="5" id="KW-0238">DNA-binding</keyword>
<dbReference type="GO" id="GO:0006272">
    <property type="term" value="P:leading strand elongation"/>
    <property type="evidence" value="ECO:0007669"/>
    <property type="project" value="TreeGrafter"/>
</dbReference>
<dbReference type="PANTHER" id="PTHR46172">
    <property type="entry name" value="DNA POLYMERASE EPSILON SUBUNIT 3"/>
    <property type="match status" value="1"/>
</dbReference>
<keyword evidence="6" id="KW-0539">Nucleus</keyword>
<feature type="compositionally biased region" description="Acidic residues" evidence="11">
    <location>
        <begin position="162"/>
        <end position="185"/>
    </location>
</feature>
<evidence type="ECO:0000256" key="9">
    <source>
        <dbReference type="ARBA" id="ARBA00045219"/>
    </source>
</evidence>
<comment type="function">
    <text evidence="9">Accessory component of the DNA polymerase epsilon complex. Participates in DNA repair and in chromosomal DNA replication. Forms a complex with CHRAC1 and binds naked DNA, which is then incorporated into chromatin, aided by the nucleosome-remodeling activity of ISWI/SNF2H and ACF1. Does not enhance nucleosome sliding activity of the ACF-5 ISWI chromatin remodeling complex.</text>
</comment>
<accession>A0A8C8SXY1</accession>
<evidence type="ECO:0000256" key="7">
    <source>
        <dbReference type="ARBA" id="ARBA00039793"/>
    </source>
</evidence>
<comment type="subunit">
    <text evidence="10">Component of the DNA polymerase epsilon complex consisting of four subunits: the catalytic subunit POLE and the accessory subunits POLE2, POLE3 and POLE4. Interaction with POLE4 is a prerequisite for further binding with POLE and POLE2. Heterodimer with CHRAC1; binds to DNA. Component of the CHRAC ISWI chromatin remodeling complex at least composed of SMARCA5/SNF2H, BAZ1A/ACF1, CHRAC1 and POLE3; the complex preferentially binds DNA through the CHRAC1-POLE3 heterodimer and possesses ATP-dependent nucleosome-remodeling activity. Within the complex, the heterodimer with CHRAC1 interacts with SMARCA5/SNF2H; the interaction is direct and enhances nucleosome sliding activity by the SMARCA5/SNF2H and BAZ1A/ACF1 interaction. Within the complex, the heterodimer with CHRAC1 interacts with BAZ1A/ACF1; the interactions are direct.</text>
</comment>
<evidence type="ECO:0000256" key="8">
    <source>
        <dbReference type="ARBA" id="ARBA00042098"/>
    </source>
</evidence>
<evidence type="ECO:0000256" key="6">
    <source>
        <dbReference type="ARBA" id="ARBA00023242"/>
    </source>
</evidence>
<feature type="compositionally biased region" description="Basic and acidic residues" evidence="11">
    <location>
        <begin position="134"/>
        <end position="161"/>
    </location>
</feature>
<dbReference type="Ensembl" id="ENSPCET00000027603.1">
    <property type="protein sequence ID" value="ENSPCEP00000026709.1"/>
    <property type="gene ID" value="ENSPCEG00000019996.1"/>
</dbReference>
<dbReference type="GO" id="GO:0008622">
    <property type="term" value="C:epsilon DNA polymerase complex"/>
    <property type="evidence" value="ECO:0007669"/>
    <property type="project" value="TreeGrafter"/>
</dbReference>
<evidence type="ECO:0000256" key="1">
    <source>
        <dbReference type="ARBA" id="ARBA00004123"/>
    </source>
</evidence>
<dbReference type="InterPro" id="IPR051377">
    <property type="entry name" value="DNA_Pol-Epsilon_Subunit"/>
</dbReference>
<organism evidence="13 14">
    <name type="scientific">Pelusios castaneus</name>
    <name type="common">West African mud turtle</name>
    <dbReference type="NCBI Taxonomy" id="367368"/>
    <lineage>
        <taxon>Eukaryota</taxon>
        <taxon>Metazoa</taxon>
        <taxon>Chordata</taxon>
        <taxon>Craniata</taxon>
        <taxon>Vertebrata</taxon>
        <taxon>Euteleostomi</taxon>
        <taxon>Archelosauria</taxon>
        <taxon>Testudinata</taxon>
        <taxon>Testudines</taxon>
        <taxon>Pleurodira</taxon>
        <taxon>Pelomedusidae</taxon>
        <taxon>Pelusios</taxon>
    </lineage>
</organism>
<dbReference type="Proteomes" id="UP000694393">
    <property type="component" value="Unplaced"/>
</dbReference>
<protein>
    <recommendedName>
        <fullName evidence="7">DNA polymerase epsilon subunit 3</fullName>
    </recommendedName>
    <alternativeName>
        <fullName evidence="8">DNA polymerase II subunit 3</fullName>
    </alternativeName>
</protein>
<sequence>MPVTCGERSQCTVGEVGGERSGAGRAVRLAGPVVRLFPCSKMAERPEDLNLPNAVITRIIKEALPDGVNISKEARSAISRAASVFVLYATSCANNFAVKGKRKTLNAGDVLSAMEEMEFQRFISPLKETLEVYRREQKGKKEARKDKDKKTDSEEQDKSREEENDDDDDERMEEEEQNDDEEVDN</sequence>
<dbReference type="FunFam" id="1.10.20.10:FF:000041">
    <property type="entry name" value="DNA polymerase epsilon subunit 3"/>
    <property type="match status" value="1"/>
</dbReference>
<dbReference type="CDD" id="cd22928">
    <property type="entry name" value="HFD_POLE3_DPB4"/>
    <property type="match status" value="1"/>
</dbReference>